<evidence type="ECO:0000256" key="6">
    <source>
        <dbReference type="SAM" id="MobiDB-lite"/>
    </source>
</evidence>
<dbReference type="OrthoDB" id="677168at2759"/>
<dbReference type="Proteomes" id="UP000504604">
    <property type="component" value="Linkage group LG11"/>
</dbReference>
<dbReference type="Pfam" id="PF14215">
    <property type="entry name" value="bHLH-MYC_N"/>
    <property type="match status" value="1"/>
</dbReference>
<protein>
    <recommendedName>
        <fullName evidence="5">Transcription factor</fullName>
        <shortName evidence="5">bHLH transcription factor</shortName>
    </recommendedName>
    <alternativeName>
        <fullName evidence="5">Basic helix-loop-helix protein</fullName>
    </alternativeName>
</protein>
<dbReference type="PANTHER" id="PTHR11514:SF47">
    <property type="entry name" value="TRANSCRIPTION FACTOR BHLH13"/>
    <property type="match status" value="1"/>
</dbReference>
<evidence type="ECO:0000256" key="3">
    <source>
        <dbReference type="ARBA" id="ARBA00023163"/>
    </source>
</evidence>
<dbReference type="PROSITE" id="PS50888">
    <property type="entry name" value="BHLH"/>
    <property type="match status" value="1"/>
</dbReference>
<evidence type="ECO:0000256" key="5">
    <source>
        <dbReference type="RuleBase" id="RU369104"/>
    </source>
</evidence>
<keyword evidence="2 5" id="KW-0805">Transcription regulation</keyword>
<gene>
    <name evidence="9 10" type="primary">LOC105173075</name>
</gene>
<feature type="domain" description="BHLH" evidence="7">
    <location>
        <begin position="436"/>
        <end position="485"/>
    </location>
</feature>
<dbReference type="InterPro" id="IPR011598">
    <property type="entry name" value="bHLH_dom"/>
</dbReference>
<dbReference type="Pfam" id="PF00010">
    <property type="entry name" value="HLH"/>
    <property type="match status" value="1"/>
</dbReference>
<comment type="subcellular location">
    <subcellularLocation>
        <location evidence="1 5">Nucleus</location>
    </subcellularLocation>
</comment>
<keyword evidence="8" id="KW-1185">Reference proteome</keyword>
<evidence type="ECO:0000313" key="9">
    <source>
        <dbReference type="RefSeq" id="XP_011093025.1"/>
    </source>
</evidence>
<dbReference type="KEGG" id="sind:105173075"/>
<dbReference type="PANTHER" id="PTHR11514">
    <property type="entry name" value="MYC"/>
    <property type="match status" value="1"/>
</dbReference>
<dbReference type="RefSeq" id="XP_011093026.1">
    <property type="nucleotide sequence ID" value="XM_011094724.2"/>
</dbReference>
<dbReference type="InterPro" id="IPR036638">
    <property type="entry name" value="HLH_DNA-bd_sf"/>
</dbReference>
<dbReference type="GO" id="GO:0046983">
    <property type="term" value="F:protein dimerization activity"/>
    <property type="evidence" value="ECO:0007669"/>
    <property type="project" value="InterPro"/>
</dbReference>
<dbReference type="AlphaFoldDB" id="A0A6I9TZN1"/>
<dbReference type="InterPro" id="IPR045084">
    <property type="entry name" value="AIB/MYC-like"/>
</dbReference>
<feature type="compositionally biased region" description="Basic and acidic residues" evidence="6">
    <location>
        <begin position="433"/>
        <end position="447"/>
    </location>
</feature>
<evidence type="ECO:0000256" key="1">
    <source>
        <dbReference type="ARBA" id="ARBA00004123"/>
    </source>
</evidence>
<dbReference type="RefSeq" id="XP_011093025.1">
    <property type="nucleotide sequence ID" value="XM_011094723.2"/>
</dbReference>
<evidence type="ECO:0000313" key="10">
    <source>
        <dbReference type="RefSeq" id="XP_011093026.1"/>
    </source>
</evidence>
<feature type="region of interest" description="Disordered" evidence="6">
    <location>
        <begin position="391"/>
        <end position="447"/>
    </location>
</feature>
<dbReference type="GeneID" id="105173075"/>
<name>A0A6I9TZN1_SESIN</name>
<proteinExistence type="predicted"/>
<dbReference type="CDD" id="cd11449">
    <property type="entry name" value="bHLH_AtAIB_like"/>
    <property type="match status" value="1"/>
</dbReference>
<evidence type="ECO:0000256" key="4">
    <source>
        <dbReference type="ARBA" id="ARBA00023242"/>
    </source>
</evidence>
<organism evidence="9">
    <name type="scientific">Sesamum indicum</name>
    <name type="common">Oriental sesame</name>
    <name type="synonym">Sesamum orientale</name>
    <dbReference type="NCBI Taxonomy" id="4182"/>
    <lineage>
        <taxon>Eukaryota</taxon>
        <taxon>Viridiplantae</taxon>
        <taxon>Streptophyta</taxon>
        <taxon>Embryophyta</taxon>
        <taxon>Tracheophyta</taxon>
        <taxon>Spermatophyta</taxon>
        <taxon>Magnoliopsida</taxon>
        <taxon>eudicotyledons</taxon>
        <taxon>Gunneridae</taxon>
        <taxon>Pentapetalae</taxon>
        <taxon>asterids</taxon>
        <taxon>lamiids</taxon>
        <taxon>Lamiales</taxon>
        <taxon>Pedaliaceae</taxon>
        <taxon>Sesamum</taxon>
    </lineage>
</organism>
<dbReference type="GO" id="GO:0005634">
    <property type="term" value="C:nucleus"/>
    <property type="evidence" value="ECO:0007669"/>
    <property type="project" value="UniProtKB-SubCell"/>
</dbReference>
<evidence type="ECO:0000313" key="8">
    <source>
        <dbReference type="Proteomes" id="UP000504604"/>
    </source>
</evidence>
<dbReference type="GO" id="GO:0000976">
    <property type="term" value="F:transcription cis-regulatory region binding"/>
    <property type="evidence" value="ECO:0007669"/>
    <property type="project" value="TreeGrafter"/>
</dbReference>
<dbReference type="SMART" id="SM00353">
    <property type="entry name" value="HLH"/>
    <property type="match status" value="1"/>
</dbReference>
<accession>A0A6I9TZN1</accession>
<dbReference type="GO" id="GO:0003700">
    <property type="term" value="F:DNA-binding transcription factor activity"/>
    <property type="evidence" value="ECO:0007669"/>
    <property type="project" value="InterPro"/>
</dbReference>
<sequence>MKTGFGMGSVGWNNEDKAMAAAVLGTKAFDYLMSSSVLAECSLMAMGNDENLQNKLSDLVELPNSANFCWNYAIFWQLSRSKTGELVLGWGDGCCREPHEDEDSDVTQILKIRLEDDAHQRMRKRVLQKLHILFGGTEEDSYAFGLDKVTDVEMFFLASMYFSFPRGEGGPGRCFGSGKHVWLSDALKSSIHYCVRSFLAKSAGMQTIVLIPTDVGVVELGSVRCIPESLELVEVVRSSFSSLSPLFKAKKAAAVAAVTDKKDGDSPISSLVIGNHAEVVPKIFGQDLYSGRMQLKEKFAPGKADDRTLDAGANAKRVPVTTTTRNGFHNTAWMQYSSMKPGNQVEIYTTQTSAKNVHGLGNGAREEYRGNNLQHQKPPQMQIDFTGATSRPVISRPRSAESEHSDVEVSCKEVCTGPPEDKRPRKRGRKPANGREEPLNHVEAERQRREKLNQRFYALRAVVPTISKMDKASLLGDAIAYVTELQKKLKDMECERERQSREPLASEAKPNTETQVCSPTVDIQTGRNELTLRVSCPLETHPASRVIRAIKDAQATIIEAKFVTGSEKVFHTFVVKSQGSEHLTKDKLIEALSHESSLSQQSSVG</sequence>
<dbReference type="Gene3D" id="4.10.280.10">
    <property type="entry name" value="Helix-loop-helix DNA-binding domain"/>
    <property type="match status" value="1"/>
</dbReference>
<dbReference type="SUPFAM" id="SSF47459">
    <property type="entry name" value="HLH, helix-loop-helix DNA-binding domain"/>
    <property type="match status" value="1"/>
</dbReference>
<feature type="compositionally biased region" description="Basic and acidic residues" evidence="6">
    <location>
        <begin position="398"/>
        <end position="411"/>
    </location>
</feature>
<keyword evidence="4 5" id="KW-0539">Nucleus</keyword>
<evidence type="ECO:0000259" key="7">
    <source>
        <dbReference type="PROSITE" id="PS50888"/>
    </source>
</evidence>
<keyword evidence="3 5" id="KW-0804">Transcription</keyword>
<dbReference type="InterPro" id="IPR025610">
    <property type="entry name" value="MYC/MYB_N"/>
</dbReference>
<evidence type="ECO:0000256" key="2">
    <source>
        <dbReference type="ARBA" id="ARBA00023015"/>
    </source>
</evidence>
<dbReference type="Gramene" id="SIN_1005731.t">
    <property type="protein sequence ID" value="SIN_1005731.t.cds1"/>
    <property type="gene ID" value="SIN_1005731"/>
</dbReference>
<reference evidence="9 10" key="1">
    <citation type="submission" date="2022-04" db="UniProtKB">
        <authorList>
            <consortium name="RefSeq"/>
        </authorList>
    </citation>
    <scope>IDENTIFICATION</scope>
</reference>